<gene>
    <name evidence="2" type="ORF">AOG54_00385</name>
    <name evidence="1" type="ORF">SE19_07500</name>
</gene>
<comment type="caution">
    <text evidence="2">The sequence shown here is derived from an EMBL/GenBank/DDBJ whole genome shotgun (WGS) entry which is preliminary data.</text>
</comment>
<name>A0A0Q0VPH1_9ARCH</name>
<dbReference type="GeneID" id="84220983"/>
<dbReference type="PANTHER" id="PTHR43510">
    <property type="entry name" value="AMINOTRANSFERASE FUNCTION, HYPOTHETICAL (EUROFUNG)"/>
    <property type="match status" value="1"/>
</dbReference>
<proteinExistence type="predicted"/>
<keyword evidence="3" id="KW-1185">Reference proteome</keyword>
<dbReference type="PANTHER" id="PTHR43510:SF1">
    <property type="entry name" value="AMINOTRANSFERASE FUNCTION, HYPOTHETICAL (EUROFUNG)"/>
    <property type="match status" value="1"/>
</dbReference>
<dbReference type="Gene3D" id="3.40.640.10">
    <property type="entry name" value="Type I PLP-dependent aspartate aminotransferase-like (Major domain)"/>
    <property type="match status" value="2"/>
</dbReference>
<dbReference type="PATRIC" id="fig|507754.4.peg.1387"/>
<dbReference type="InterPro" id="IPR015421">
    <property type="entry name" value="PyrdxlP-dep_Trfase_major"/>
</dbReference>
<evidence type="ECO:0000313" key="2">
    <source>
        <dbReference type="EMBL" id="KQB35570.1"/>
    </source>
</evidence>
<evidence type="ECO:0000313" key="1">
    <source>
        <dbReference type="EMBL" id="KPV45993.1"/>
    </source>
</evidence>
<evidence type="ECO:0008006" key="5">
    <source>
        <dbReference type="Google" id="ProtNLM"/>
    </source>
</evidence>
<dbReference type="InterPro" id="IPR015424">
    <property type="entry name" value="PyrdxlP-dep_Trfase"/>
</dbReference>
<evidence type="ECO:0000313" key="4">
    <source>
        <dbReference type="Proteomes" id="UP000050515"/>
    </source>
</evidence>
<evidence type="ECO:0000313" key="3">
    <source>
        <dbReference type="Proteomes" id="UP000050320"/>
    </source>
</evidence>
<dbReference type="Proteomes" id="UP000050320">
    <property type="component" value="Unassembled WGS sequence"/>
</dbReference>
<organism evidence="2 3">
    <name type="scientific">Acidiplasma aeolicum</name>
    <dbReference type="NCBI Taxonomy" id="507754"/>
    <lineage>
        <taxon>Archaea</taxon>
        <taxon>Methanobacteriati</taxon>
        <taxon>Thermoplasmatota</taxon>
        <taxon>Thermoplasmata</taxon>
        <taxon>Thermoplasmatales</taxon>
        <taxon>Ferroplasmaceae</taxon>
        <taxon>Acidiplasma</taxon>
    </lineage>
</organism>
<dbReference type="AlphaFoldDB" id="A0A0Q0VPH1"/>
<dbReference type="EMBL" id="LJCQ01000330">
    <property type="protein sequence ID" value="KPV45993.1"/>
    <property type="molecule type" value="Genomic_DNA"/>
</dbReference>
<sequence>MAFDTGLWLDSHHAGYNLSNSGMSGVLDIKKYFNINDHYTEKDFINEIASLHDVDPDRIVITHGATEAFGLIMLDLMRKGFKTCNVNVPEYELIYKTPEIYGYKKGEDGIYALSLPNNPTGTMPELKGGYKTAVIDETFYEFYSDLNKFRHDSGYLINTFTKFYAGDDLKLGYIIAPDRQSALDIYGYKGLVVENVSYINVSAGVKILRDHDKIASFVRGIVSSNHRILINNMGKLKFYKNIKPLNVPVSFVDYSEYTKMDSDKLSDILAKNGVSAVPARLFGVTGTYLRVCITRPDFPEAFDKLKEILENIEKL</sequence>
<dbReference type="Proteomes" id="UP000050515">
    <property type="component" value="Unassembled WGS sequence"/>
</dbReference>
<reference evidence="1 4" key="1">
    <citation type="submission" date="2015-09" db="EMBL/GenBank/DDBJ databases">
        <title>Draft genome sequence of Acidiplasma aeolicum DSM 18409.</title>
        <authorList>
            <person name="Hemp J."/>
        </authorList>
    </citation>
    <scope>NUCLEOTIDE SEQUENCE [LARGE SCALE GENOMIC DNA]</scope>
    <source>
        <strain evidence="1 4">V</strain>
    </source>
</reference>
<dbReference type="RefSeq" id="WP_048101166.1">
    <property type="nucleotide sequence ID" value="NZ_JBBYJF010000007.1"/>
</dbReference>
<reference evidence="2 3" key="2">
    <citation type="submission" date="2015-09" db="EMBL/GenBank/DDBJ databases">
        <title>Heavy metals and arsenic resistance mechanisms in polyextremophilic archaea of the family Ferroplasmaceae.</title>
        <authorList>
            <person name="Bulaev A.G."/>
            <person name="Kanygina A.V."/>
        </authorList>
    </citation>
    <scope>NUCLEOTIDE SEQUENCE [LARGE SCALE GENOMIC DNA]</scope>
    <source>
        <strain evidence="2 3">VT</strain>
    </source>
</reference>
<accession>A0A0Q0VPH1</accession>
<dbReference type="EMBL" id="LKBG01000111">
    <property type="protein sequence ID" value="KQB35570.1"/>
    <property type="molecule type" value="Genomic_DNA"/>
</dbReference>
<dbReference type="OrthoDB" id="39225at2157"/>
<dbReference type="SUPFAM" id="SSF53383">
    <property type="entry name" value="PLP-dependent transferases"/>
    <property type="match status" value="1"/>
</dbReference>
<protein>
    <recommendedName>
        <fullName evidence="5">Aminotransferase class I/classII domain-containing protein</fullName>
    </recommendedName>
</protein>